<protein>
    <recommendedName>
        <fullName evidence="6">Cryptic loci regulator 2 N-terminal domain-containing protein</fullName>
    </recommendedName>
</protein>
<dbReference type="InterPro" id="IPR031915">
    <property type="entry name" value="Clr2_N"/>
</dbReference>
<reference evidence="5" key="1">
    <citation type="submission" date="2016-07" db="EMBL/GenBank/DDBJ databases">
        <title>Multiple horizontal gene transfer events from other fungi enriched the ability of initially mycotrophic Trichoderma (Ascomycota) to feed on dead plant biomass.</title>
        <authorList>
            <consortium name="DOE Joint Genome Institute"/>
            <person name="Atanasova L."/>
            <person name="Chenthamara K."/>
            <person name="Zhang J."/>
            <person name="Grujic M."/>
            <person name="Henrissat B."/>
            <person name="Kuo A."/>
            <person name="Aerts A."/>
            <person name="Salamov A."/>
            <person name="Lipzen A."/>
            <person name="Labutti K."/>
            <person name="Barry K."/>
            <person name="Miao Y."/>
            <person name="Rahimi M.J."/>
            <person name="Shen Q."/>
            <person name="Grigoriev I.V."/>
            <person name="Kubicek C.P."/>
            <person name="Druzhinina I.S."/>
        </authorList>
    </citation>
    <scope>NUCLEOTIDE SEQUENCE [LARGE SCALE GENOMIC DNA]</scope>
    <source>
        <strain evidence="5">TUCIM 6016</strain>
    </source>
</reference>
<dbReference type="Pfam" id="PF10383">
    <property type="entry name" value="Clr2"/>
    <property type="match status" value="1"/>
</dbReference>
<dbReference type="RefSeq" id="XP_024747257.1">
    <property type="nucleotide sequence ID" value="XM_024896231.1"/>
</dbReference>
<dbReference type="EMBL" id="KZ680218">
    <property type="protein sequence ID" value="PTB63937.1"/>
    <property type="molecule type" value="Genomic_DNA"/>
</dbReference>
<evidence type="ECO:0000256" key="1">
    <source>
        <dbReference type="SAM" id="MobiDB-lite"/>
    </source>
</evidence>
<feature type="region of interest" description="Disordered" evidence="1">
    <location>
        <begin position="20"/>
        <end position="56"/>
    </location>
</feature>
<dbReference type="InterPro" id="IPR018839">
    <property type="entry name" value="Tscrpt-silencing_Clr2_C"/>
</dbReference>
<feature type="compositionally biased region" description="Pro residues" evidence="1">
    <location>
        <begin position="197"/>
        <end position="214"/>
    </location>
</feature>
<evidence type="ECO:0008006" key="6">
    <source>
        <dbReference type="Google" id="ProtNLM"/>
    </source>
</evidence>
<evidence type="ECO:0000313" key="5">
    <source>
        <dbReference type="Proteomes" id="UP000241546"/>
    </source>
</evidence>
<feature type="domain" description="Cryptic loci regulator 2 N-terminal" evidence="3">
    <location>
        <begin position="95"/>
        <end position="149"/>
    </location>
</feature>
<dbReference type="GeneID" id="36604349"/>
<dbReference type="AlphaFoldDB" id="A0A2T4B3N0"/>
<dbReference type="Proteomes" id="UP000241546">
    <property type="component" value="Unassembled WGS sequence"/>
</dbReference>
<keyword evidence="5" id="KW-1185">Reference proteome</keyword>
<feature type="domain" description="Cryptic loci regulator 2 C-terminal" evidence="2">
    <location>
        <begin position="445"/>
        <end position="565"/>
    </location>
</feature>
<dbReference type="PANTHER" id="PTHR38046:SF1">
    <property type="entry name" value="CRYPTIC LOCI REGULATOR 2"/>
    <property type="match status" value="1"/>
</dbReference>
<dbReference type="GO" id="GO:0031934">
    <property type="term" value="C:mating-type region heterochromatin"/>
    <property type="evidence" value="ECO:0007669"/>
    <property type="project" value="TreeGrafter"/>
</dbReference>
<feature type="region of interest" description="Disordered" evidence="1">
    <location>
        <begin position="154"/>
        <end position="282"/>
    </location>
</feature>
<dbReference type="GO" id="GO:0030466">
    <property type="term" value="P:silent mating-type cassette heterochromatin formation"/>
    <property type="evidence" value="ECO:0007669"/>
    <property type="project" value="TreeGrafter"/>
</dbReference>
<gene>
    <name evidence="4" type="ORF">BBK36DRAFT_1180964</name>
</gene>
<organism evidence="4 5">
    <name type="scientific">Trichoderma citrinoviride</name>
    <dbReference type="NCBI Taxonomy" id="58853"/>
    <lineage>
        <taxon>Eukaryota</taxon>
        <taxon>Fungi</taxon>
        <taxon>Dikarya</taxon>
        <taxon>Ascomycota</taxon>
        <taxon>Pezizomycotina</taxon>
        <taxon>Sordariomycetes</taxon>
        <taxon>Hypocreomycetidae</taxon>
        <taxon>Hypocreales</taxon>
        <taxon>Hypocreaceae</taxon>
        <taxon>Trichoderma</taxon>
    </lineage>
</organism>
<dbReference type="GO" id="GO:0033553">
    <property type="term" value="C:rDNA heterochromatin"/>
    <property type="evidence" value="ECO:0007669"/>
    <property type="project" value="TreeGrafter"/>
</dbReference>
<evidence type="ECO:0000259" key="2">
    <source>
        <dbReference type="Pfam" id="PF10383"/>
    </source>
</evidence>
<dbReference type="PANTHER" id="PTHR38046">
    <property type="entry name" value="CRYPTIC LOCI REGULATOR 2"/>
    <property type="match status" value="1"/>
</dbReference>
<dbReference type="OrthoDB" id="2421327at2759"/>
<feature type="compositionally biased region" description="Low complexity" evidence="1">
    <location>
        <begin position="215"/>
        <end position="243"/>
    </location>
</feature>
<evidence type="ECO:0000313" key="4">
    <source>
        <dbReference type="EMBL" id="PTB63937.1"/>
    </source>
</evidence>
<dbReference type="InterPro" id="IPR038986">
    <property type="entry name" value="Clr2"/>
</dbReference>
<feature type="compositionally biased region" description="Basic and acidic residues" evidence="1">
    <location>
        <begin position="40"/>
        <end position="51"/>
    </location>
</feature>
<dbReference type="Pfam" id="PF16761">
    <property type="entry name" value="Clr2_transil"/>
    <property type="match status" value="1"/>
</dbReference>
<feature type="compositionally biased region" description="Basic and acidic residues" evidence="1">
    <location>
        <begin position="183"/>
        <end position="192"/>
    </location>
</feature>
<name>A0A2T4B3N0_9HYPO</name>
<accession>A0A2T4B3N0</accession>
<proteinExistence type="predicted"/>
<evidence type="ECO:0000259" key="3">
    <source>
        <dbReference type="Pfam" id="PF16761"/>
    </source>
</evidence>
<dbReference type="GO" id="GO:0070824">
    <property type="term" value="C:SHREC complex"/>
    <property type="evidence" value="ECO:0007669"/>
    <property type="project" value="InterPro"/>
</dbReference>
<sequence length="636" mass="69848">MDTKDFDVVRIARSDGVDTGPGYWPVVTPTPTAASASKKAGKETTAADKAPRTKPQMTRLAEDDPRFAEWRIKLGILLKQELSPTPDEGNPWYVHFPRGYWLYEKSKHLWVSGYPIKSKLFKSPQEFGVHLIWLLSASKDYGDCCCVHCNTPAPSKGPAASEEPTGQTAPTQPPIQALGEAPARTEKPERPVKVTPVPLPPIPGQPPQRPPSITPRPQAAQPQQPSQAQPQQLPQQKPIQQTPVPLPAHIQSPGQPTPTAQPPQLIQPNPSQPVPAAVNNPPTQLPAAVATAALTPQQQPKAQAIQWSLKSPLLFRAGELVWYQTGNTWRLGIISSPGNMTPNGVTFELLPIGHAVVPQPNVTKAEADLRPFHCYSVPSVDIAELKDKVFDEVPWESLFQAAGSNAVRRDLINLDASKMAASKVDFSHSLWTRRGDDPTGKAVSYYGCFFGAERLEIGDAVRVKMAGAEANSSQTTVMGLLHIFTSADYPGSVFFRGPIYQLSKGPSAAAIGGTVIDDDKDKLPLALQEEVRWRAQVTRGRQWCWVLIKDNVVFKEQSIRGRFYPTHRLMPIYNPNEFGALVAGQQPLRDQHIYLNNRMDGAGGRHIGRKANRLDTLGPCVPHTARLMLEPHIQEE</sequence>